<dbReference type="HAMAP" id="MF_00651">
    <property type="entry name" value="Nuclease_YqgF"/>
    <property type="match status" value="1"/>
</dbReference>
<evidence type="ECO:0000256" key="3">
    <source>
        <dbReference type="ARBA" id="ARBA00022722"/>
    </source>
</evidence>
<feature type="domain" description="YqgF/RNase H-like" evidence="6">
    <location>
        <begin position="13"/>
        <end position="113"/>
    </location>
</feature>
<evidence type="ECO:0000256" key="5">
    <source>
        <dbReference type="HAMAP-Rule" id="MF_00651"/>
    </source>
</evidence>
<dbReference type="GO" id="GO:0005829">
    <property type="term" value="C:cytosol"/>
    <property type="evidence" value="ECO:0007669"/>
    <property type="project" value="TreeGrafter"/>
</dbReference>
<keyword evidence="1 5" id="KW-0963">Cytoplasm</keyword>
<dbReference type="Proteomes" id="UP000236751">
    <property type="component" value="Unassembled WGS sequence"/>
</dbReference>
<dbReference type="PANTHER" id="PTHR33317:SF4">
    <property type="entry name" value="POLYNUCLEOTIDYL TRANSFERASE, RIBONUCLEASE H-LIKE SUPERFAMILY PROTEIN"/>
    <property type="match status" value="1"/>
</dbReference>
<dbReference type="CDD" id="cd16964">
    <property type="entry name" value="YqgF"/>
    <property type="match status" value="1"/>
</dbReference>
<dbReference type="PANTHER" id="PTHR33317">
    <property type="entry name" value="POLYNUCLEOTIDYL TRANSFERASE, RIBONUCLEASE H-LIKE SUPERFAMILY PROTEIN"/>
    <property type="match status" value="1"/>
</dbReference>
<comment type="function">
    <text evidence="5">Could be a nuclease involved in processing of the 5'-end of pre-16S rRNA.</text>
</comment>
<dbReference type="GO" id="GO:0016788">
    <property type="term" value="F:hydrolase activity, acting on ester bonds"/>
    <property type="evidence" value="ECO:0007669"/>
    <property type="project" value="UniProtKB-UniRule"/>
</dbReference>
<sequence length="151" mass="16878">MEEAEKASQPHAGTALAFDFGEKRIGVAIGNLELGLAHPLVTLSNKNKEECLKSIARLMDEWKPVLLVVGLPVHADGTEHELTRRSRRFAHRLQARFGIRTVLEDERYTSISASSALDEASVRGRRQKQVLDQIAAQLILQSYFDQRNATT</sequence>
<dbReference type="GO" id="GO:0004518">
    <property type="term" value="F:nuclease activity"/>
    <property type="evidence" value="ECO:0007669"/>
    <property type="project" value="UniProtKB-KW"/>
</dbReference>
<dbReference type="InterPro" id="IPR012337">
    <property type="entry name" value="RNaseH-like_sf"/>
</dbReference>
<evidence type="ECO:0000313" key="8">
    <source>
        <dbReference type="Proteomes" id="UP000236751"/>
    </source>
</evidence>
<dbReference type="InterPro" id="IPR006641">
    <property type="entry name" value="YqgF/RNaseH-like_dom"/>
</dbReference>
<dbReference type="OrthoDB" id="9796140at2"/>
<dbReference type="RefSeq" id="WP_011381767.1">
    <property type="nucleotide sequence ID" value="NC_007614.1"/>
</dbReference>
<dbReference type="GO" id="GO:0000967">
    <property type="term" value="P:rRNA 5'-end processing"/>
    <property type="evidence" value="ECO:0007669"/>
    <property type="project" value="UniProtKB-UniRule"/>
</dbReference>
<dbReference type="SMART" id="SM00732">
    <property type="entry name" value="YqgFc"/>
    <property type="match status" value="1"/>
</dbReference>
<comment type="subcellular location">
    <subcellularLocation>
        <location evidence="5">Cytoplasm</location>
    </subcellularLocation>
</comment>
<evidence type="ECO:0000256" key="4">
    <source>
        <dbReference type="ARBA" id="ARBA00022801"/>
    </source>
</evidence>
<dbReference type="KEGG" id="nmu:Nmul_A2479"/>
<proteinExistence type="inferred from homology"/>
<protein>
    <recommendedName>
        <fullName evidence="5">Putative pre-16S rRNA nuclease</fullName>
        <ecNumber evidence="5">3.1.-.-</ecNumber>
    </recommendedName>
</protein>
<keyword evidence="2 5" id="KW-0690">Ribosome biogenesis</keyword>
<accession>A0A1H5TWC2</accession>
<keyword evidence="4 5" id="KW-0378">Hydrolase</keyword>
<dbReference type="SUPFAM" id="SSF53098">
    <property type="entry name" value="Ribonuclease H-like"/>
    <property type="match status" value="1"/>
</dbReference>
<evidence type="ECO:0000259" key="6">
    <source>
        <dbReference type="SMART" id="SM00732"/>
    </source>
</evidence>
<evidence type="ECO:0000256" key="1">
    <source>
        <dbReference type="ARBA" id="ARBA00022490"/>
    </source>
</evidence>
<reference evidence="7 8" key="1">
    <citation type="submission" date="2016-10" db="EMBL/GenBank/DDBJ databases">
        <authorList>
            <person name="de Groot N.N."/>
        </authorList>
    </citation>
    <scope>NUCLEOTIDE SEQUENCE [LARGE SCALE GENOMIC DNA]</scope>
    <source>
        <strain evidence="7 8">Nl13</strain>
    </source>
</reference>
<gene>
    <name evidence="7" type="ORF">SAMN05216403_105133</name>
</gene>
<evidence type="ECO:0000256" key="2">
    <source>
        <dbReference type="ARBA" id="ARBA00022517"/>
    </source>
</evidence>
<dbReference type="EMBL" id="FNVK01000005">
    <property type="protein sequence ID" value="SEF67050.1"/>
    <property type="molecule type" value="Genomic_DNA"/>
</dbReference>
<dbReference type="Pfam" id="PF03652">
    <property type="entry name" value="RuvX"/>
    <property type="match status" value="1"/>
</dbReference>
<keyword evidence="3 5" id="KW-0540">Nuclease</keyword>
<dbReference type="NCBIfam" id="TIGR00250">
    <property type="entry name" value="RNAse_H_YqgF"/>
    <property type="match status" value="1"/>
</dbReference>
<dbReference type="Gene3D" id="3.30.420.140">
    <property type="entry name" value="YqgF/RNase H-like domain"/>
    <property type="match status" value="1"/>
</dbReference>
<organism evidence="7 8">
    <name type="scientific">Nitrosospira multiformis (strain ATCC 25196 / NCIMB 11849 / C 71)</name>
    <dbReference type="NCBI Taxonomy" id="323848"/>
    <lineage>
        <taxon>Bacteria</taxon>
        <taxon>Pseudomonadati</taxon>
        <taxon>Pseudomonadota</taxon>
        <taxon>Betaproteobacteria</taxon>
        <taxon>Nitrosomonadales</taxon>
        <taxon>Nitrosomonadaceae</taxon>
        <taxon>Nitrosospira</taxon>
    </lineage>
</organism>
<dbReference type="SMR" id="A0A1H5TWC2"/>
<dbReference type="EC" id="3.1.-.-" evidence="5"/>
<name>A0A1H5TWC2_NITMU</name>
<dbReference type="InterPro" id="IPR005227">
    <property type="entry name" value="YqgF"/>
</dbReference>
<evidence type="ECO:0000313" key="7">
    <source>
        <dbReference type="EMBL" id="SEF67050.1"/>
    </source>
</evidence>
<dbReference type="InterPro" id="IPR037027">
    <property type="entry name" value="YqgF/RNaseH-like_dom_sf"/>
</dbReference>
<dbReference type="AlphaFoldDB" id="A0A1H5TWC2"/>
<comment type="similarity">
    <text evidence="5">Belongs to the YqgF HJR family.</text>
</comment>